<keyword evidence="3" id="KW-1185">Reference proteome</keyword>
<gene>
    <name evidence="2" type="ORF">SAMN03159428_04879</name>
    <name evidence="1" type="ORF">SAMN03159514_04866</name>
</gene>
<dbReference type="Pfam" id="PF07128">
    <property type="entry name" value="DUF1380"/>
    <property type="match status" value="1"/>
</dbReference>
<dbReference type="Proteomes" id="UP000198760">
    <property type="component" value="Unassembled WGS sequence"/>
</dbReference>
<dbReference type="EMBL" id="FOYJ01000016">
    <property type="protein sequence ID" value="SFR26119.1"/>
    <property type="molecule type" value="Genomic_DNA"/>
</dbReference>
<evidence type="ECO:0000313" key="4">
    <source>
        <dbReference type="Proteomes" id="UP000199173"/>
    </source>
</evidence>
<protein>
    <recommendedName>
        <fullName evidence="5">DUF1380 domain-containing protein</fullName>
    </recommendedName>
</protein>
<dbReference type="EMBL" id="FPAV01000019">
    <property type="protein sequence ID" value="SFU16513.1"/>
    <property type="molecule type" value="Genomic_DNA"/>
</dbReference>
<dbReference type="InterPro" id="IPR009811">
    <property type="entry name" value="DUF1380"/>
</dbReference>
<dbReference type="AlphaFoldDB" id="A0AAX2EZ44"/>
<reference evidence="3 4" key="1">
    <citation type="submission" date="2016-10" db="EMBL/GenBank/DDBJ databases">
        <authorList>
            <person name="Varghese N."/>
            <person name="Submissions S."/>
        </authorList>
    </citation>
    <scope>NUCLEOTIDE SEQUENCE [LARGE SCALE GENOMIC DNA]</scope>
    <source>
        <strain evidence="2 3">NFIX06</strain>
        <strain evidence="1 4">NFIX08</strain>
    </source>
</reference>
<name>A0AAX2EZ44_9ENTR</name>
<evidence type="ECO:0008006" key="5">
    <source>
        <dbReference type="Google" id="ProtNLM"/>
    </source>
</evidence>
<accession>A0AAX2EZ44</accession>
<dbReference type="Proteomes" id="UP000199173">
    <property type="component" value="Unassembled WGS sequence"/>
</dbReference>
<evidence type="ECO:0000313" key="2">
    <source>
        <dbReference type="EMBL" id="SFU16513.1"/>
    </source>
</evidence>
<evidence type="ECO:0000313" key="1">
    <source>
        <dbReference type="EMBL" id="SFR26119.1"/>
    </source>
</evidence>
<proteinExistence type="predicted"/>
<evidence type="ECO:0000313" key="3">
    <source>
        <dbReference type="Proteomes" id="UP000198760"/>
    </source>
</evidence>
<dbReference type="GeneID" id="66395201"/>
<dbReference type="RefSeq" id="WP_072441314.1">
    <property type="nucleotide sequence ID" value="NZ_CP040393.1"/>
</dbReference>
<comment type="caution">
    <text evidence="1">The sequence shown here is derived from an EMBL/GenBank/DDBJ whole genome shotgun (WGS) entry which is preliminary data.</text>
</comment>
<sequence>MYGTVNALCAKLTEKYTPDEPLALIVWSKEDVLACLDDDSVTEDTAAQIVGLIAGLDGLHEGGVGVETLLCLLENLRAEEARQRQVSVPAVALEKVMALAGEFLRMEEIQGGEGAAQRLYPDEASALRALRETPGR</sequence>
<organism evidence="1 4">
    <name type="scientific">Kosakonia radicincitans</name>
    <dbReference type="NCBI Taxonomy" id="283686"/>
    <lineage>
        <taxon>Bacteria</taxon>
        <taxon>Pseudomonadati</taxon>
        <taxon>Pseudomonadota</taxon>
        <taxon>Gammaproteobacteria</taxon>
        <taxon>Enterobacterales</taxon>
        <taxon>Enterobacteriaceae</taxon>
        <taxon>Kosakonia</taxon>
    </lineage>
</organism>